<feature type="region of interest" description="Disordered" evidence="2">
    <location>
        <begin position="1"/>
        <end position="26"/>
    </location>
</feature>
<accession>A0AAV0VEH1</accession>
<comment type="caution">
    <text evidence="3">The sequence shown here is derived from an EMBL/GenBank/DDBJ whole genome shotgun (WGS) entry which is preliminary data.</text>
</comment>
<proteinExistence type="predicted"/>
<keyword evidence="4" id="KW-1185">Reference proteome</keyword>
<dbReference type="AlphaFoldDB" id="A0AAV0VEH1"/>
<evidence type="ECO:0008006" key="5">
    <source>
        <dbReference type="Google" id="ProtNLM"/>
    </source>
</evidence>
<gene>
    <name evidence="3" type="ORF">PDE001_LOCUS11766</name>
</gene>
<sequence>MSPTLRPEQRFSSTGSNCASPVKTPAVETPSIPLDYTQEKKAAMLKQEMDDIQRRRAKLASLPSGKCAVGHRNRHVFMNLDNIAGAVCNSQWVYQRVEGATSGYDVRLNFRVLTDRVCGTQTTYVKRRLAAYRKIPRELALPLQEFNWEINALSQSSSGNKGLYYVLLDLLETAGSAKDKNTLLLVMDDGALGGSGVEQKEATKELLSKFLEKNWFVEIHSWLHALSDWFLEMQEQYPYRVASTWSNKSSSSELTSGSAFNCAIGGSTTIASSSLFLTAPFLTLEQKMEQKMGQRRKLDDERKDLLERLRKNQEAMDVLELETWSMQILQQQELTRVTQQGSDKHLAIRMAEEEEMQLRLLQEYEKSQEEEVWNWNYYELVPSPYSSFGTGGTSISCTSSLYSNTPCHLLAAFGLLSNGCKFWATCVYPSSRIP</sequence>
<evidence type="ECO:0000256" key="1">
    <source>
        <dbReference type="SAM" id="Coils"/>
    </source>
</evidence>
<feature type="compositionally biased region" description="Polar residues" evidence="2">
    <location>
        <begin position="10"/>
        <end position="19"/>
    </location>
</feature>
<evidence type="ECO:0000313" key="4">
    <source>
        <dbReference type="Proteomes" id="UP001162029"/>
    </source>
</evidence>
<name>A0AAV0VEH1_9STRA</name>
<organism evidence="3 4">
    <name type="scientific">Peronospora destructor</name>
    <dbReference type="NCBI Taxonomy" id="86335"/>
    <lineage>
        <taxon>Eukaryota</taxon>
        <taxon>Sar</taxon>
        <taxon>Stramenopiles</taxon>
        <taxon>Oomycota</taxon>
        <taxon>Peronosporomycetes</taxon>
        <taxon>Peronosporales</taxon>
        <taxon>Peronosporaceae</taxon>
        <taxon>Peronospora</taxon>
    </lineage>
</organism>
<dbReference type="EMBL" id="CANTFM010002624">
    <property type="protein sequence ID" value="CAI5746808.1"/>
    <property type="molecule type" value="Genomic_DNA"/>
</dbReference>
<feature type="coiled-coil region" evidence="1">
    <location>
        <begin position="284"/>
        <end position="322"/>
    </location>
</feature>
<evidence type="ECO:0000313" key="3">
    <source>
        <dbReference type="EMBL" id="CAI5746808.1"/>
    </source>
</evidence>
<evidence type="ECO:0000256" key="2">
    <source>
        <dbReference type="SAM" id="MobiDB-lite"/>
    </source>
</evidence>
<keyword evidence="1" id="KW-0175">Coiled coil</keyword>
<reference evidence="3" key="1">
    <citation type="submission" date="2022-12" db="EMBL/GenBank/DDBJ databases">
        <authorList>
            <person name="Webb A."/>
        </authorList>
    </citation>
    <scope>NUCLEOTIDE SEQUENCE</scope>
    <source>
        <strain evidence="3">Pd1</strain>
    </source>
</reference>
<protein>
    <recommendedName>
        <fullName evidence="5">PX domain-containing protein</fullName>
    </recommendedName>
</protein>
<dbReference type="Proteomes" id="UP001162029">
    <property type="component" value="Unassembled WGS sequence"/>
</dbReference>